<dbReference type="Proteomes" id="UP000281431">
    <property type="component" value="Unassembled WGS sequence"/>
</dbReference>
<accession>A0A3N6MA90</accession>
<dbReference type="EMBL" id="REFZ01000018">
    <property type="protein sequence ID" value="RQG97574.1"/>
    <property type="molecule type" value="Genomic_DNA"/>
</dbReference>
<keyword evidence="2" id="KW-1185">Reference proteome</keyword>
<feature type="non-terminal residue" evidence="1">
    <location>
        <position position="1"/>
    </location>
</feature>
<sequence>RAHARVEVYLGLCLRVIVAITNYEQGENPGRTKLVA</sequence>
<dbReference type="AlphaFoldDB" id="A0A3N6MA90"/>
<evidence type="ECO:0000313" key="1">
    <source>
        <dbReference type="EMBL" id="RQG97574.1"/>
    </source>
</evidence>
<protein>
    <submittedName>
        <fullName evidence="1">IS5/IS1182 family transposase</fullName>
    </submittedName>
</protein>
<comment type="caution">
    <text evidence="1">The sequence shown here is derived from an EMBL/GenBank/DDBJ whole genome shotgun (WGS) entry which is preliminary data.</text>
</comment>
<gene>
    <name evidence="1" type="ORF">EA472_18725</name>
</gene>
<evidence type="ECO:0000313" key="2">
    <source>
        <dbReference type="Proteomes" id="UP000281431"/>
    </source>
</evidence>
<reference evidence="1 2" key="1">
    <citation type="submission" date="2018-10" db="EMBL/GenBank/DDBJ databases">
        <title>Natrarchaeobius chitinivorans gen. nov., sp. nov., and Natrarchaeobius haloalkaliphilus sp. nov., alkaliphilic, chitin-utilizing haloarchaea from hypersaline alkaline lakes.</title>
        <authorList>
            <person name="Sorokin D.Y."/>
            <person name="Elcheninov A.G."/>
            <person name="Kostrikina N.A."/>
            <person name="Bale N.J."/>
            <person name="Sinninghe Damste J.S."/>
            <person name="Khijniak T.V."/>
            <person name="Kublanov I.V."/>
            <person name="Toshchakov S.V."/>
        </authorList>
    </citation>
    <scope>NUCLEOTIDE SEQUENCE [LARGE SCALE GENOMIC DNA]</scope>
    <source>
        <strain evidence="1 2">AArcht7</strain>
    </source>
</reference>
<name>A0A3N6MA90_NATCH</name>
<organism evidence="1 2">
    <name type="scientific">Natrarchaeobius chitinivorans</name>
    <dbReference type="NCBI Taxonomy" id="1679083"/>
    <lineage>
        <taxon>Archaea</taxon>
        <taxon>Methanobacteriati</taxon>
        <taxon>Methanobacteriota</taxon>
        <taxon>Stenosarchaea group</taxon>
        <taxon>Halobacteria</taxon>
        <taxon>Halobacteriales</taxon>
        <taxon>Natrialbaceae</taxon>
        <taxon>Natrarchaeobius</taxon>
    </lineage>
</organism>
<proteinExistence type="predicted"/>